<evidence type="ECO:0000256" key="3">
    <source>
        <dbReference type="ARBA" id="ARBA00022840"/>
    </source>
</evidence>
<dbReference type="GO" id="GO:0006260">
    <property type="term" value="P:DNA replication"/>
    <property type="evidence" value="ECO:0007669"/>
    <property type="project" value="TreeGrafter"/>
</dbReference>
<evidence type="ECO:0000259" key="4">
    <source>
        <dbReference type="SMART" id="SM00382"/>
    </source>
</evidence>
<evidence type="ECO:0000256" key="2">
    <source>
        <dbReference type="ARBA" id="ARBA00022741"/>
    </source>
</evidence>
<dbReference type="CDD" id="cd00009">
    <property type="entry name" value="AAA"/>
    <property type="match status" value="1"/>
</dbReference>
<dbReference type="SMART" id="SM00382">
    <property type="entry name" value="AAA"/>
    <property type="match status" value="1"/>
</dbReference>
<organism evidence="5 6">
    <name type="scientific">Algoriphagus faecimaris</name>
    <dbReference type="NCBI Taxonomy" id="686796"/>
    <lineage>
        <taxon>Bacteria</taxon>
        <taxon>Pseudomonadati</taxon>
        <taxon>Bacteroidota</taxon>
        <taxon>Cytophagia</taxon>
        <taxon>Cytophagales</taxon>
        <taxon>Cyclobacteriaceae</taxon>
        <taxon>Algoriphagus</taxon>
    </lineage>
</organism>
<proteinExistence type="inferred from homology"/>
<dbReference type="NCBIfam" id="NF038214">
    <property type="entry name" value="IS21_help_AAA"/>
    <property type="match status" value="1"/>
</dbReference>
<dbReference type="AlphaFoldDB" id="A0A1G6MUL0"/>
<dbReference type="InterPro" id="IPR027417">
    <property type="entry name" value="P-loop_NTPase"/>
</dbReference>
<sequence>MTNHIQSQLTRLKLHGMSKTWTAIIETRKNQSLSLAEGLELLLQAEELERDNRRFKRLETNAAFRYKASIEELKLDKVRGHDDVLLTTLATGEYISKGEAVLITGATGCGKSYMASALGHQACILGFKAAYFNTQKLMLKTKMARLEGTVMKFFDKLAKTDLLIIDDFGLTHLEQQQRIDFMEMIEDRHGKKSTIIVSQLPVSSWYDIIGEETIADAILDRLVHSSYRIELKGESLRKKM</sequence>
<dbReference type="Pfam" id="PF01695">
    <property type="entry name" value="IstB_IS21"/>
    <property type="match status" value="1"/>
</dbReference>
<dbReference type="InterPro" id="IPR003593">
    <property type="entry name" value="AAA+_ATPase"/>
</dbReference>
<dbReference type="PANTHER" id="PTHR30050:SF4">
    <property type="entry name" value="ATP-BINDING PROTEIN RV3427C IN INSERTION SEQUENCE-RELATED"/>
    <property type="match status" value="1"/>
</dbReference>
<keyword evidence="2" id="KW-0547">Nucleotide-binding</keyword>
<dbReference type="GO" id="GO:0005524">
    <property type="term" value="F:ATP binding"/>
    <property type="evidence" value="ECO:0007669"/>
    <property type="project" value="UniProtKB-KW"/>
</dbReference>
<dbReference type="InterPro" id="IPR028350">
    <property type="entry name" value="DNAC/IstB-like"/>
</dbReference>
<comment type="similarity">
    <text evidence="1">Belongs to the IS21/IS1162 putative ATP-binding protein family.</text>
</comment>
<reference evidence="6" key="1">
    <citation type="submission" date="2016-10" db="EMBL/GenBank/DDBJ databases">
        <authorList>
            <person name="Varghese N."/>
            <person name="Submissions S."/>
        </authorList>
    </citation>
    <scope>NUCLEOTIDE SEQUENCE [LARGE SCALE GENOMIC DNA]</scope>
    <source>
        <strain evidence="6">DSM 23095</strain>
    </source>
</reference>
<evidence type="ECO:0000256" key="1">
    <source>
        <dbReference type="ARBA" id="ARBA00008059"/>
    </source>
</evidence>
<dbReference type="Gene3D" id="3.40.50.300">
    <property type="entry name" value="P-loop containing nucleotide triphosphate hydrolases"/>
    <property type="match status" value="1"/>
</dbReference>
<gene>
    <name evidence="5" type="ORF">SAMN04488104_100274</name>
</gene>
<dbReference type="InterPro" id="IPR002611">
    <property type="entry name" value="IstB_ATP-bd"/>
</dbReference>
<evidence type="ECO:0000313" key="5">
    <source>
        <dbReference type="EMBL" id="SDC59219.1"/>
    </source>
</evidence>
<evidence type="ECO:0000313" key="6">
    <source>
        <dbReference type="Proteomes" id="UP000199060"/>
    </source>
</evidence>
<dbReference type="PANTHER" id="PTHR30050">
    <property type="entry name" value="CHROMOSOMAL REPLICATION INITIATOR PROTEIN DNAA"/>
    <property type="match status" value="1"/>
</dbReference>
<dbReference type="InterPro" id="IPR047661">
    <property type="entry name" value="IstB"/>
</dbReference>
<feature type="domain" description="AAA+ ATPase" evidence="4">
    <location>
        <begin position="97"/>
        <end position="230"/>
    </location>
</feature>
<dbReference type="EMBL" id="FNAC01000002">
    <property type="protein sequence ID" value="SDC59219.1"/>
    <property type="molecule type" value="Genomic_DNA"/>
</dbReference>
<dbReference type="RefSeq" id="WP_087937831.1">
    <property type="nucleotide sequence ID" value="NZ_FNAC01000002.1"/>
</dbReference>
<accession>A0A1G6MUL0</accession>
<keyword evidence="6" id="KW-1185">Reference proteome</keyword>
<protein>
    <submittedName>
        <fullName evidence="5">DNA replication protein DnaC</fullName>
    </submittedName>
</protein>
<dbReference type="Proteomes" id="UP000199060">
    <property type="component" value="Unassembled WGS sequence"/>
</dbReference>
<dbReference type="OrthoDB" id="8064373at2"/>
<keyword evidence="3" id="KW-0067">ATP-binding</keyword>
<name>A0A1G6MUL0_9BACT</name>
<dbReference type="SUPFAM" id="SSF52540">
    <property type="entry name" value="P-loop containing nucleoside triphosphate hydrolases"/>
    <property type="match status" value="1"/>
</dbReference>
<dbReference type="STRING" id="686796.SAMN04488104_100274"/>
<dbReference type="PIRSF" id="PIRSF003073">
    <property type="entry name" value="DNAC_TnpB_IstB"/>
    <property type="match status" value="1"/>
</dbReference>